<reference evidence="2" key="1">
    <citation type="journal article" date="2022" name="Nat. Commun.">
        <title>Chromosome evolution and the genetic basis of agronomically important traits in greater yam.</title>
        <authorList>
            <person name="Bredeson J.V."/>
            <person name="Lyons J.B."/>
            <person name="Oniyinde I.O."/>
            <person name="Okereke N.R."/>
            <person name="Kolade O."/>
            <person name="Nnabue I."/>
            <person name="Nwadili C.O."/>
            <person name="Hribova E."/>
            <person name="Parker M."/>
            <person name="Nwogha J."/>
            <person name="Shu S."/>
            <person name="Carlson J."/>
            <person name="Kariba R."/>
            <person name="Muthemba S."/>
            <person name="Knop K."/>
            <person name="Barton G.J."/>
            <person name="Sherwood A.V."/>
            <person name="Lopez-Montes A."/>
            <person name="Asiedu R."/>
            <person name="Jamnadass R."/>
            <person name="Muchugi A."/>
            <person name="Goodstein D."/>
            <person name="Egesi C.N."/>
            <person name="Featherston J."/>
            <person name="Asfaw A."/>
            <person name="Simpson G.G."/>
            <person name="Dolezel J."/>
            <person name="Hendre P.S."/>
            <person name="Van Deynze A."/>
            <person name="Kumar P.L."/>
            <person name="Obidiegwu J.E."/>
            <person name="Bhattacharjee R."/>
            <person name="Rokhsar D.S."/>
        </authorList>
    </citation>
    <scope>NUCLEOTIDE SEQUENCE [LARGE SCALE GENOMIC DNA]</scope>
    <source>
        <strain evidence="2">cv. TDa95/00328</strain>
    </source>
</reference>
<keyword evidence="2" id="KW-1185">Reference proteome</keyword>
<dbReference type="Proteomes" id="UP000827976">
    <property type="component" value="Chromosome 4"/>
</dbReference>
<accession>A0ACB7WBA7</accession>
<name>A0ACB7WBA7_DIOAL</name>
<comment type="caution">
    <text evidence="1">The sequence shown here is derived from an EMBL/GenBank/DDBJ whole genome shotgun (WGS) entry which is preliminary data.</text>
</comment>
<dbReference type="EMBL" id="CM037014">
    <property type="protein sequence ID" value="KAH7685207.1"/>
    <property type="molecule type" value="Genomic_DNA"/>
</dbReference>
<proteinExistence type="predicted"/>
<evidence type="ECO:0000313" key="2">
    <source>
        <dbReference type="Proteomes" id="UP000827976"/>
    </source>
</evidence>
<organism evidence="1 2">
    <name type="scientific">Dioscorea alata</name>
    <name type="common">Purple yam</name>
    <dbReference type="NCBI Taxonomy" id="55571"/>
    <lineage>
        <taxon>Eukaryota</taxon>
        <taxon>Viridiplantae</taxon>
        <taxon>Streptophyta</taxon>
        <taxon>Embryophyta</taxon>
        <taxon>Tracheophyta</taxon>
        <taxon>Spermatophyta</taxon>
        <taxon>Magnoliopsida</taxon>
        <taxon>Liliopsida</taxon>
        <taxon>Dioscoreales</taxon>
        <taxon>Dioscoreaceae</taxon>
        <taxon>Dioscorea</taxon>
    </lineage>
</organism>
<protein>
    <submittedName>
        <fullName evidence="1">PHD Zn-finger proteins protein</fullName>
    </submittedName>
</protein>
<gene>
    <name evidence="1" type="ORF">IHE45_04G024700</name>
</gene>
<evidence type="ECO:0000313" key="1">
    <source>
        <dbReference type="EMBL" id="KAH7685207.1"/>
    </source>
</evidence>
<sequence length="666" mass="74393">MEGPFRECVRAFLSRHGLPSPPAPAAQHLSVWRVASRVGDSVELGVVEEDVARSRSVYCDQCRVVGWSSHPVCGKRYHFIIRNDSGNPAFNSQHTCIRCGSLISSSCWRCSSCHYEMTSDDLEDQAYFQLENTTHLLHGVVHANGFGHLLRVNGREGGSKFLKGSDIMSFWDSLCKVLRVRKVTVIDVSKKHGLDYRLLHAVTAGRPWYGDWGYQFGAGSYALDANAYQRAVDTISNVPLSCLYSHTRSPRTQLQDIISFYQSLSDCHLVTVRDLFCCLTGLINDVQSDICGSHKNKKTTEASGGVLSAWTREDIAHAEEAMIKVLQAVNGSKWVTWRALKGSTFRGVGSPELLDYCLKSLAGKFTGDGRYVAMQCNAEANTIEFRLESNLEHASSTQSSSKPSRDHLLRDLRYLYDALLNPVTSQAYKPPITKETVLGAAKKLLDCKQFIKHYDQEAQNHIPSNPFVLQVWCHVELVDQPKDYTAPPPELLILPSAATVWDLKIQATKALQETYLMFQRFQAENLLGHGDVIDTTQVKHLIGVNMSVCIRGRCLLGEGRTLEHFRMERGIEMWTVDCSCGAKDDDGERMMACDVCGVWQHTRCAGIDDHDEVPARFVCRKCLGLGKSTGHSGRLKKGRKTVLWCKEEMAPTITEDTRYGQLTTVG</sequence>